<keyword evidence="1" id="KW-1133">Transmembrane helix</keyword>
<keyword evidence="3" id="KW-1185">Reference proteome</keyword>
<evidence type="ECO:0000313" key="3">
    <source>
        <dbReference type="Proteomes" id="UP001456524"/>
    </source>
</evidence>
<dbReference type="EMBL" id="JBBWUH010000002">
    <property type="protein sequence ID" value="KAK8175036.1"/>
    <property type="molecule type" value="Genomic_DNA"/>
</dbReference>
<keyword evidence="1" id="KW-0812">Transmembrane</keyword>
<sequence length="84" mass="9713">MMGLTTLLCLQSTMGGICCCFSCLFCRFVRVCFPSLVQVVSVALGWRFSVVVSRLSFFLLWPVAIYRLLLPERPLLWPWFWSVD</sequence>
<protein>
    <recommendedName>
        <fullName evidence="4">Secreted peptide</fullName>
    </recommendedName>
</protein>
<gene>
    <name evidence="2" type="ORF">IWX90DRAFT_98610</name>
</gene>
<accession>A0ABR1Y1J4</accession>
<feature type="transmembrane region" description="Helical" evidence="1">
    <location>
        <begin position="46"/>
        <end position="69"/>
    </location>
</feature>
<name>A0ABR1Y1J4_9PEZI</name>
<reference evidence="2 3" key="1">
    <citation type="journal article" date="2022" name="G3 (Bethesda)">
        <title>Enemy or ally: a genomic approach to elucidate the lifestyle of Phyllosticta citrichinaensis.</title>
        <authorList>
            <person name="Buijs V.A."/>
            <person name="Groenewald J.Z."/>
            <person name="Haridas S."/>
            <person name="LaButti K.M."/>
            <person name="Lipzen A."/>
            <person name="Martin F.M."/>
            <person name="Barry K."/>
            <person name="Grigoriev I.V."/>
            <person name="Crous P.W."/>
            <person name="Seidl M.F."/>
        </authorList>
    </citation>
    <scope>NUCLEOTIDE SEQUENCE [LARGE SCALE GENOMIC DNA]</scope>
    <source>
        <strain evidence="2 3">CBS 129764</strain>
    </source>
</reference>
<evidence type="ECO:0000313" key="2">
    <source>
        <dbReference type="EMBL" id="KAK8175036.1"/>
    </source>
</evidence>
<evidence type="ECO:0008006" key="4">
    <source>
        <dbReference type="Google" id="ProtNLM"/>
    </source>
</evidence>
<comment type="caution">
    <text evidence="2">The sequence shown here is derived from an EMBL/GenBank/DDBJ whole genome shotgun (WGS) entry which is preliminary data.</text>
</comment>
<proteinExistence type="predicted"/>
<organism evidence="2 3">
    <name type="scientific">Phyllosticta citrichinensis</name>
    <dbReference type="NCBI Taxonomy" id="1130410"/>
    <lineage>
        <taxon>Eukaryota</taxon>
        <taxon>Fungi</taxon>
        <taxon>Dikarya</taxon>
        <taxon>Ascomycota</taxon>
        <taxon>Pezizomycotina</taxon>
        <taxon>Dothideomycetes</taxon>
        <taxon>Dothideomycetes incertae sedis</taxon>
        <taxon>Botryosphaeriales</taxon>
        <taxon>Phyllostictaceae</taxon>
        <taxon>Phyllosticta</taxon>
    </lineage>
</organism>
<evidence type="ECO:0000256" key="1">
    <source>
        <dbReference type="SAM" id="Phobius"/>
    </source>
</evidence>
<keyword evidence="1" id="KW-0472">Membrane</keyword>
<dbReference type="Proteomes" id="UP001456524">
    <property type="component" value="Unassembled WGS sequence"/>
</dbReference>